<dbReference type="Proteomes" id="UP000521868">
    <property type="component" value="Unassembled WGS sequence"/>
</dbReference>
<protein>
    <submittedName>
        <fullName evidence="1">Uncharacterized protein</fullName>
    </submittedName>
</protein>
<gene>
    <name evidence="1" type="ORF">RAMLITH_13530</name>
</gene>
<dbReference type="EMBL" id="VTOX01000004">
    <property type="protein sequence ID" value="NKE66845.1"/>
    <property type="molecule type" value="Genomic_DNA"/>
</dbReference>
<comment type="caution">
    <text evidence="1">The sequence shown here is derived from an EMBL/GenBank/DDBJ whole genome shotgun (WGS) entry which is preliminary data.</text>
</comment>
<organism evidence="1 2">
    <name type="scientific">Ramlibacter lithotrophicus</name>
    <dbReference type="NCBI Taxonomy" id="2606681"/>
    <lineage>
        <taxon>Bacteria</taxon>
        <taxon>Pseudomonadati</taxon>
        <taxon>Pseudomonadota</taxon>
        <taxon>Betaproteobacteria</taxon>
        <taxon>Burkholderiales</taxon>
        <taxon>Comamonadaceae</taxon>
        <taxon>Ramlibacter</taxon>
    </lineage>
</organism>
<proteinExistence type="predicted"/>
<sequence>MDTGDIDYLIYVDHPDWTREMGDWRSYISPELREMWETFLYEQKWVIAQSVAKMMDALSASHATSRPLTTTDRGILALCRRRGA</sequence>
<accession>A0A7X6DGP3</accession>
<evidence type="ECO:0000313" key="1">
    <source>
        <dbReference type="EMBL" id="NKE66845.1"/>
    </source>
</evidence>
<reference evidence="1 2" key="1">
    <citation type="journal article" date="2020" name="Nature">
        <title>Bacterial chemolithoautotrophy via manganese oxidation.</title>
        <authorList>
            <person name="Yu H."/>
            <person name="Leadbetter J.R."/>
        </authorList>
    </citation>
    <scope>NUCLEOTIDE SEQUENCE [LARGE SCALE GENOMIC DNA]</scope>
    <source>
        <strain evidence="1 2">RBP-1</strain>
    </source>
</reference>
<evidence type="ECO:0000313" key="2">
    <source>
        <dbReference type="Proteomes" id="UP000521868"/>
    </source>
</evidence>
<keyword evidence="2" id="KW-1185">Reference proteome</keyword>
<dbReference type="RefSeq" id="WP_168107963.1">
    <property type="nucleotide sequence ID" value="NZ_VTOX01000004.1"/>
</dbReference>
<dbReference type="AlphaFoldDB" id="A0A7X6DGP3"/>
<name>A0A7X6DGP3_9BURK</name>